<reference evidence="2" key="1">
    <citation type="submission" date="2020-07" db="EMBL/GenBank/DDBJ databases">
        <authorList>
            <person name="Tarantini F.S."/>
            <person name="Hong K.W."/>
            <person name="Chan K.G."/>
        </authorList>
    </citation>
    <scope>NUCLEOTIDE SEQUENCE</scope>
    <source>
        <strain evidence="2">32-07</strain>
    </source>
</reference>
<evidence type="ECO:0000313" key="2">
    <source>
        <dbReference type="EMBL" id="QXJ23802.1"/>
    </source>
</evidence>
<feature type="region of interest" description="Disordered" evidence="1">
    <location>
        <begin position="1"/>
        <end position="56"/>
    </location>
</feature>
<proteinExistence type="predicted"/>
<accession>A0ABX8R280</accession>
<keyword evidence="3" id="KW-1185">Reference proteome</keyword>
<dbReference type="InterPro" id="IPR047789">
    <property type="entry name" value="CU044_5270-like"/>
</dbReference>
<dbReference type="RefSeq" id="WP_231329474.1">
    <property type="nucleotide sequence ID" value="NZ_CP059572.1"/>
</dbReference>
<evidence type="ECO:0000313" key="3">
    <source>
        <dbReference type="Proteomes" id="UP001049518"/>
    </source>
</evidence>
<dbReference type="EMBL" id="CP059572">
    <property type="protein sequence ID" value="QXJ23802.1"/>
    <property type="molecule type" value="Genomic_DNA"/>
</dbReference>
<dbReference type="Proteomes" id="UP001049518">
    <property type="component" value="Chromosome"/>
</dbReference>
<protein>
    <submittedName>
        <fullName evidence="2">CU044_5270 family protein</fullName>
    </submittedName>
</protein>
<organism evidence="2 3">
    <name type="scientific">Actinomadura graeca</name>
    <dbReference type="NCBI Taxonomy" id="2750812"/>
    <lineage>
        <taxon>Bacteria</taxon>
        <taxon>Bacillati</taxon>
        <taxon>Actinomycetota</taxon>
        <taxon>Actinomycetes</taxon>
        <taxon>Streptosporangiales</taxon>
        <taxon>Thermomonosporaceae</taxon>
        <taxon>Actinomadura</taxon>
    </lineage>
</organism>
<evidence type="ECO:0000256" key="1">
    <source>
        <dbReference type="SAM" id="MobiDB-lite"/>
    </source>
</evidence>
<sequence>MSRKTDLLTAMSGVRPDELDPPADPGRLERFRAVAAASEARADRPTQKPRPGVRFPRPARYSVAAATAALVAGLVAVTHPADHEPAPPSARRTLLAAATALETAGGTGRYWTADLSTRTIVGHVGDPPAANPLYRYTSTCDARLWASKSSRDASWLVIDSVTDRRLSGADERAWRRSGAPGARGCQIYHTSIGMRSAPPAALGLERSVPAGSREAPTYPSIAGVPVTLDQIAGLPTDPAALKAALDKVWTQAGGRADQGVPTAVTVQEIADLLVSAPVPPAMQAALYRVLADLPISRSRGTVTDRLGRRGVAFWADTGALDEKLIVDPRTGHPLAVEGYLHGHLDSYTLVRRQGWTDTLPDLPTRRL</sequence>
<name>A0ABX8R280_9ACTN</name>
<gene>
    <name evidence="2" type="ORF">AGRA3207_005007</name>
</gene>
<dbReference type="NCBIfam" id="NF038083">
    <property type="entry name" value="CU044_5270_fam"/>
    <property type="match status" value="1"/>
</dbReference>